<dbReference type="NCBIfam" id="TIGR00038">
    <property type="entry name" value="efp"/>
    <property type="match status" value="1"/>
</dbReference>
<dbReference type="InterPro" id="IPR020599">
    <property type="entry name" value="Transl_elong_fac_P/YeiP"/>
</dbReference>
<reference evidence="12 13" key="1">
    <citation type="submission" date="2019-02" db="EMBL/GenBank/DDBJ databases">
        <title>Bacterial novel species Emticicia sp. 17J42-9 isolated from soil.</title>
        <authorList>
            <person name="Jung H.-Y."/>
        </authorList>
    </citation>
    <scope>NUCLEOTIDE SEQUENCE [LARGE SCALE GENOMIC DNA]</scope>
    <source>
        <strain evidence="12 13">17J42-9</strain>
    </source>
</reference>
<dbReference type="Pfam" id="PF08207">
    <property type="entry name" value="EFP_N"/>
    <property type="match status" value="1"/>
</dbReference>
<dbReference type="InterPro" id="IPR015365">
    <property type="entry name" value="Elong-fact-P_C"/>
</dbReference>
<dbReference type="InterPro" id="IPR013852">
    <property type="entry name" value="Transl_elong_P/YeiP_CS"/>
</dbReference>
<dbReference type="NCBIfam" id="NF001810">
    <property type="entry name" value="PRK00529.1"/>
    <property type="match status" value="1"/>
</dbReference>
<dbReference type="Gene3D" id="2.40.50.140">
    <property type="entry name" value="Nucleic acid-binding proteins"/>
    <property type="match status" value="2"/>
</dbReference>
<dbReference type="SUPFAM" id="SSF50104">
    <property type="entry name" value="Translation proteins SH3-like domain"/>
    <property type="match status" value="1"/>
</dbReference>
<feature type="domain" description="Translation elongation factor P/YeiP central" evidence="11">
    <location>
        <begin position="67"/>
        <end position="122"/>
    </location>
</feature>
<dbReference type="FunFam" id="2.40.50.140:FF:000004">
    <property type="entry name" value="Elongation factor P"/>
    <property type="match status" value="1"/>
</dbReference>
<dbReference type="Proteomes" id="UP000293162">
    <property type="component" value="Unassembled WGS sequence"/>
</dbReference>
<dbReference type="CDD" id="cd04470">
    <property type="entry name" value="S1_EF-P_repeat_1"/>
    <property type="match status" value="1"/>
</dbReference>
<comment type="similarity">
    <text evidence="3 7 9">Belongs to the elongation factor P family.</text>
</comment>
<evidence type="ECO:0000256" key="1">
    <source>
        <dbReference type="ARBA" id="ARBA00004496"/>
    </source>
</evidence>
<dbReference type="GO" id="GO:0043043">
    <property type="term" value="P:peptide biosynthetic process"/>
    <property type="evidence" value="ECO:0007669"/>
    <property type="project" value="InterPro"/>
</dbReference>
<dbReference type="SMART" id="SM01185">
    <property type="entry name" value="EFP"/>
    <property type="match status" value="1"/>
</dbReference>
<dbReference type="EMBL" id="SEWF01000017">
    <property type="protein sequence ID" value="RYU95197.1"/>
    <property type="molecule type" value="Genomic_DNA"/>
</dbReference>
<dbReference type="InterPro" id="IPR001059">
    <property type="entry name" value="Transl_elong_P/YeiP_cen"/>
</dbReference>
<evidence type="ECO:0000256" key="7">
    <source>
        <dbReference type="HAMAP-Rule" id="MF_00141"/>
    </source>
</evidence>
<dbReference type="SUPFAM" id="SSF50249">
    <property type="entry name" value="Nucleic acid-binding proteins"/>
    <property type="match status" value="2"/>
</dbReference>
<evidence type="ECO:0000259" key="11">
    <source>
        <dbReference type="SMART" id="SM01185"/>
    </source>
</evidence>
<evidence type="ECO:0000256" key="2">
    <source>
        <dbReference type="ARBA" id="ARBA00004815"/>
    </source>
</evidence>
<comment type="pathway">
    <text evidence="2 7">Protein biosynthesis; polypeptide chain elongation.</text>
</comment>
<evidence type="ECO:0000259" key="10">
    <source>
        <dbReference type="SMART" id="SM00841"/>
    </source>
</evidence>
<evidence type="ECO:0000256" key="5">
    <source>
        <dbReference type="ARBA" id="ARBA00022768"/>
    </source>
</evidence>
<evidence type="ECO:0000256" key="6">
    <source>
        <dbReference type="ARBA" id="ARBA00022917"/>
    </source>
</evidence>
<keyword evidence="5 7" id="KW-0251">Elongation factor</keyword>
<sequence>MATTADFRNGLCLDWNNDLYTIVEFQHVKPGKGPAFVRTKLRNLRTGRVIDNTFNSGVTVTTARIEKRQYQFLYKDETGFNFMETETFEQVNIEDKLVPQADLLKEGQQVDILVHAETETILSVELPAYVELRVTYTEPGVKGDTANSPSKPATVETGATIKVPLFIENDELIRVNTSTYEYDSRVKEK</sequence>
<dbReference type="PROSITE" id="PS01275">
    <property type="entry name" value="EFP"/>
    <property type="match status" value="1"/>
</dbReference>
<dbReference type="InterPro" id="IPR011768">
    <property type="entry name" value="Transl_elongation_fac_P"/>
</dbReference>
<dbReference type="InterPro" id="IPR008991">
    <property type="entry name" value="Translation_prot_SH3-like_sf"/>
</dbReference>
<dbReference type="GO" id="GO:0005829">
    <property type="term" value="C:cytosol"/>
    <property type="evidence" value="ECO:0007669"/>
    <property type="project" value="UniProtKB-ARBA"/>
</dbReference>
<dbReference type="PANTHER" id="PTHR30053">
    <property type="entry name" value="ELONGATION FACTOR P"/>
    <property type="match status" value="1"/>
</dbReference>
<dbReference type="HAMAP" id="MF_00141">
    <property type="entry name" value="EF_P"/>
    <property type="match status" value="1"/>
</dbReference>
<protein>
    <recommendedName>
        <fullName evidence="7 8">Elongation factor P</fullName>
        <shortName evidence="7">EF-P</shortName>
    </recommendedName>
</protein>
<dbReference type="InterPro" id="IPR014722">
    <property type="entry name" value="Rib_uL2_dom2"/>
</dbReference>
<keyword evidence="6 7" id="KW-0648">Protein biosynthesis</keyword>
<dbReference type="UniPathway" id="UPA00345"/>
<evidence type="ECO:0000313" key="12">
    <source>
        <dbReference type="EMBL" id="RYU95197.1"/>
    </source>
</evidence>
<name>A0A4Q5M044_9BACT</name>
<dbReference type="OrthoDB" id="9801844at2"/>
<dbReference type="Pfam" id="PF09285">
    <property type="entry name" value="Elong-fact-P_C"/>
    <property type="match status" value="1"/>
</dbReference>
<comment type="subcellular location">
    <subcellularLocation>
        <location evidence="1 7">Cytoplasm</location>
    </subcellularLocation>
</comment>
<keyword evidence="4 7" id="KW-0963">Cytoplasm</keyword>
<dbReference type="AlphaFoldDB" id="A0A4Q5M044"/>
<dbReference type="Pfam" id="PF01132">
    <property type="entry name" value="EFP"/>
    <property type="match status" value="1"/>
</dbReference>
<dbReference type="InterPro" id="IPR012340">
    <property type="entry name" value="NA-bd_OB-fold"/>
</dbReference>
<comment type="function">
    <text evidence="7">Involved in peptide bond synthesis. Stimulates efficient translation and peptide-bond synthesis on native or reconstituted 70S ribosomes in vitro. Probably functions indirectly by altering the affinity of the ribosome for aminoacyl-tRNA, thus increasing their reactivity as acceptors for peptidyl transferase.</text>
</comment>
<evidence type="ECO:0000256" key="3">
    <source>
        <dbReference type="ARBA" id="ARBA00009479"/>
    </source>
</evidence>
<dbReference type="SMART" id="SM00841">
    <property type="entry name" value="Elong-fact-P_C"/>
    <property type="match status" value="1"/>
</dbReference>
<evidence type="ECO:0000256" key="8">
    <source>
        <dbReference type="NCBIfam" id="TIGR00038"/>
    </source>
</evidence>
<dbReference type="Gene3D" id="2.30.30.30">
    <property type="match status" value="1"/>
</dbReference>
<dbReference type="PANTHER" id="PTHR30053:SF12">
    <property type="entry name" value="ELONGATION FACTOR P (EF-P) FAMILY PROTEIN"/>
    <property type="match status" value="1"/>
</dbReference>
<comment type="caution">
    <text evidence="12">The sequence shown here is derived from an EMBL/GenBank/DDBJ whole genome shotgun (WGS) entry which is preliminary data.</text>
</comment>
<organism evidence="12 13">
    <name type="scientific">Emticicia agri</name>
    <dbReference type="NCBI Taxonomy" id="2492393"/>
    <lineage>
        <taxon>Bacteria</taxon>
        <taxon>Pseudomonadati</taxon>
        <taxon>Bacteroidota</taxon>
        <taxon>Cytophagia</taxon>
        <taxon>Cytophagales</taxon>
        <taxon>Leadbetterellaceae</taxon>
        <taxon>Emticicia</taxon>
    </lineage>
</organism>
<accession>A0A4Q5M044</accession>
<keyword evidence="13" id="KW-1185">Reference proteome</keyword>
<gene>
    <name evidence="7 12" type="primary">efp</name>
    <name evidence="12" type="ORF">EWM59_13175</name>
</gene>
<dbReference type="FunFam" id="2.30.30.30:FF:000003">
    <property type="entry name" value="Elongation factor P"/>
    <property type="match status" value="1"/>
</dbReference>
<feature type="domain" description="Elongation factor P C-terminal" evidence="10">
    <location>
        <begin position="130"/>
        <end position="185"/>
    </location>
</feature>
<evidence type="ECO:0000256" key="9">
    <source>
        <dbReference type="RuleBase" id="RU004389"/>
    </source>
</evidence>
<dbReference type="InterPro" id="IPR013185">
    <property type="entry name" value="Transl_elong_KOW-like"/>
</dbReference>
<dbReference type="RefSeq" id="WP_116981840.1">
    <property type="nucleotide sequence ID" value="NZ_SEWF01000017.1"/>
</dbReference>
<evidence type="ECO:0000256" key="4">
    <source>
        <dbReference type="ARBA" id="ARBA00022490"/>
    </source>
</evidence>
<proteinExistence type="inferred from homology"/>
<dbReference type="GO" id="GO:0003746">
    <property type="term" value="F:translation elongation factor activity"/>
    <property type="evidence" value="ECO:0007669"/>
    <property type="project" value="UniProtKB-UniRule"/>
</dbReference>
<dbReference type="PIRSF" id="PIRSF005901">
    <property type="entry name" value="EF-P"/>
    <property type="match status" value="1"/>
</dbReference>
<dbReference type="CDD" id="cd05794">
    <property type="entry name" value="S1_EF-P_repeat_2"/>
    <property type="match status" value="1"/>
</dbReference>
<evidence type="ECO:0000313" key="13">
    <source>
        <dbReference type="Proteomes" id="UP000293162"/>
    </source>
</evidence>